<keyword evidence="5" id="KW-1185">Reference proteome</keyword>
<dbReference type="RefSeq" id="WP_113692734.1">
    <property type="nucleotide sequence ID" value="NZ_CP015163.1"/>
</dbReference>
<evidence type="ECO:0000256" key="1">
    <source>
        <dbReference type="SAM" id="MobiDB-lite"/>
    </source>
</evidence>
<protein>
    <recommendedName>
        <fullName evidence="3">DUF4178 domain-containing protein</fullName>
    </recommendedName>
</protein>
<dbReference type="AlphaFoldDB" id="A0A344L621"/>
<gene>
    <name evidence="4" type="ORF">A4R43_13860</name>
</gene>
<dbReference type="KEGG" id="aab:A4R43_13860"/>
<sequence length="202" mass="21758">MADVLIVVLLVLVLAALVVVGVLLARRGRSAPKAEAPRADPFGSGDVDAVRGDPRTLGPGAIAEIRGESYAVRGTLRLTEDGWSWTEHLLENAAGRRFWLSVEEDPELELVLFTALTDVTVTPGKTIELDGRTYRHQESGTATFTAEGTTGLDSGGTVHYQDYAAGDDARLSLESYGQSGKWEVSRGEVLSRYEVRIYPPAG</sequence>
<dbReference type="OrthoDB" id="3775810at2"/>
<feature type="domain" description="DUF4178" evidence="3">
    <location>
        <begin position="59"/>
        <end position="191"/>
    </location>
</feature>
<organism evidence="4 5">
    <name type="scientific">Amycolatopsis albispora</name>
    <dbReference type="NCBI Taxonomy" id="1804986"/>
    <lineage>
        <taxon>Bacteria</taxon>
        <taxon>Bacillati</taxon>
        <taxon>Actinomycetota</taxon>
        <taxon>Actinomycetes</taxon>
        <taxon>Pseudonocardiales</taxon>
        <taxon>Pseudonocardiaceae</taxon>
        <taxon>Amycolatopsis</taxon>
    </lineage>
</organism>
<evidence type="ECO:0000256" key="2">
    <source>
        <dbReference type="SAM" id="Phobius"/>
    </source>
</evidence>
<feature type="transmembrane region" description="Helical" evidence="2">
    <location>
        <begin position="6"/>
        <end position="25"/>
    </location>
</feature>
<accession>A0A344L621</accession>
<dbReference type="Pfam" id="PF13785">
    <property type="entry name" value="DUF4178"/>
    <property type="match status" value="1"/>
</dbReference>
<reference evidence="4 5" key="1">
    <citation type="submission" date="2016-04" db="EMBL/GenBank/DDBJ databases">
        <title>Complete genome sequence and analysis of deep-sea sediment isolate, Amycolatopsis sp. WP1.</title>
        <authorList>
            <person name="Wang H."/>
            <person name="Chen S."/>
            <person name="Wu Q."/>
        </authorList>
    </citation>
    <scope>NUCLEOTIDE SEQUENCE [LARGE SCALE GENOMIC DNA]</scope>
    <source>
        <strain evidence="4 5">WP1</strain>
    </source>
</reference>
<dbReference type="Proteomes" id="UP000250434">
    <property type="component" value="Chromosome"/>
</dbReference>
<feature type="region of interest" description="Disordered" evidence="1">
    <location>
        <begin position="33"/>
        <end position="53"/>
    </location>
</feature>
<dbReference type="InterPro" id="IPR025235">
    <property type="entry name" value="DUF4178"/>
</dbReference>
<keyword evidence="2" id="KW-0812">Transmembrane</keyword>
<dbReference type="EMBL" id="CP015163">
    <property type="protein sequence ID" value="AXB43495.1"/>
    <property type="molecule type" value="Genomic_DNA"/>
</dbReference>
<evidence type="ECO:0000313" key="5">
    <source>
        <dbReference type="Proteomes" id="UP000250434"/>
    </source>
</evidence>
<evidence type="ECO:0000259" key="3">
    <source>
        <dbReference type="Pfam" id="PF13785"/>
    </source>
</evidence>
<keyword evidence="2" id="KW-0472">Membrane</keyword>
<name>A0A344L621_9PSEU</name>
<proteinExistence type="predicted"/>
<keyword evidence="2" id="KW-1133">Transmembrane helix</keyword>
<evidence type="ECO:0000313" key="4">
    <source>
        <dbReference type="EMBL" id="AXB43495.1"/>
    </source>
</evidence>